<dbReference type="GO" id="GO:0032787">
    <property type="term" value="P:monocarboxylic acid metabolic process"/>
    <property type="evidence" value="ECO:0007669"/>
    <property type="project" value="UniProtKB-ARBA"/>
</dbReference>
<keyword evidence="4" id="KW-0560">Oxidoreductase</keyword>
<dbReference type="SUPFAM" id="SSF51735">
    <property type="entry name" value="NAD(P)-binding Rossmann-fold domains"/>
    <property type="match status" value="1"/>
</dbReference>
<evidence type="ECO:0000256" key="3">
    <source>
        <dbReference type="ARBA" id="ARBA00022857"/>
    </source>
</evidence>
<dbReference type="InterPro" id="IPR002347">
    <property type="entry name" value="SDR_fam"/>
</dbReference>
<comment type="similarity">
    <text evidence="1">Belongs to the short-chain dehydrogenases/reductases (SDR) family.</text>
</comment>
<evidence type="ECO:0000313" key="8">
    <source>
        <dbReference type="Proteomes" id="UP001166286"/>
    </source>
</evidence>
<gene>
    <name evidence="7" type="ORF">JMJ35_007072</name>
</gene>
<evidence type="ECO:0000256" key="4">
    <source>
        <dbReference type="ARBA" id="ARBA00023002"/>
    </source>
</evidence>
<dbReference type="EC" id="1.1.1.100" evidence="2"/>
<comment type="catalytic activity">
    <reaction evidence="5">
        <text>a (3R)-hydroxyacyl-[ACP] + NADP(+) = a 3-oxoacyl-[ACP] + NADPH + H(+)</text>
        <dbReference type="Rhea" id="RHEA:17397"/>
        <dbReference type="Rhea" id="RHEA-COMP:9916"/>
        <dbReference type="Rhea" id="RHEA-COMP:9945"/>
        <dbReference type="ChEBI" id="CHEBI:15378"/>
        <dbReference type="ChEBI" id="CHEBI:57783"/>
        <dbReference type="ChEBI" id="CHEBI:58349"/>
        <dbReference type="ChEBI" id="CHEBI:78776"/>
        <dbReference type="ChEBI" id="CHEBI:78827"/>
        <dbReference type="EC" id="1.1.1.100"/>
    </reaction>
</comment>
<name>A0AA39QWS9_9LECA</name>
<keyword evidence="8" id="KW-1185">Reference proteome</keyword>
<dbReference type="SMART" id="SM00822">
    <property type="entry name" value="PKS_KR"/>
    <property type="match status" value="1"/>
</dbReference>
<proteinExistence type="inferred from homology"/>
<dbReference type="FunFam" id="3.40.50.720:FF:000173">
    <property type="entry name" value="3-oxoacyl-[acyl-carrier protein] reductase"/>
    <property type="match status" value="1"/>
</dbReference>
<evidence type="ECO:0000256" key="2">
    <source>
        <dbReference type="ARBA" id="ARBA00012948"/>
    </source>
</evidence>
<dbReference type="EMBL" id="JAFEKC020000015">
    <property type="protein sequence ID" value="KAK0510640.1"/>
    <property type="molecule type" value="Genomic_DNA"/>
</dbReference>
<protein>
    <recommendedName>
        <fullName evidence="2">3-oxoacyl-[acyl-carrier-protein] reductase</fullName>
        <ecNumber evidence="2">1.1.1.100</ecNumber>
    </recommendedName>
</protein>
<dbReference type="PANTHER" id="PTHR42879:SF2">
    <property type="entry name" value="3-OXOACYL-[ACYL-CARRIER-PROTEIN] REDUCTASE FABG"/>
    <property type="match status" value="1"/>
</dbReference>
<evidence type="ECO:0000259" key="6">
    <source>
        <dbReference type="SMART" id="SM00822"/>
    </source>
</evidence>
<dbReference type="Pfam" id="PF00106">
    <property type="entry name" value="adh_short"/>
    <property type="match status" value="1"/>
</dbReference>
<reference evidence="7" key="1">
    <citation type="submission" date="2023-03" db="EMBL/GenBank/DDBJ databases">
        <title>Complete genome of Cladonia borealis.</title>
        <authorList>
            <person name="Park H."/>
        </authorList>
    </citation>
    <scope>NUCLEOTIDE SEQUENCE</scope>
    <source>
        <strain evidence="7">ANT050790</strain>
    </source>
</reference>
<dbReference type="InterPro" id="IPR020904">
    <property type="entry name" value="Sc_DH/Rdtase_CS"/>
</dbReference>
<feature type="domain" description="Ketoreductase" evidence="6">
    <location>
        <begin position="9"/>
        <end position="197"/>
    </location>
</feature>
<dbReference type="InterPro" id="IPR057326">
    <property type="entry name" value="KR_dom"/>
</dbReference>
<dbReference type="Gene3D" id="3.40.50.720">
    <property type="entry name" value="NAD(P)-binding Rossmann-like Domain"/>
    <property type="match status" value="1"/>
</dbReference>
<dbReference type="PRINTS" id="PR00081">
    <property type="entry name" value="GDHRDH"/>
</dbReference>
<dbReference type="PANTHER" id="PTHR42879">
    <property type="entry name" value="3-OXOACYL-(ACYL-CARRIER-PROTEIN) REDUCTASE"/>
    <property type="match status" value="1"/>
</dbReference>
<organism evidence="7 8">
    <name type="scientific">Cladonia borealis</name>
    <dbReference type="NCBI Taxonomy" id="184061"/>
    <lineage>
        <taxon>Eukaryota</taxon>
        <taxon>Fungi</taxon>
        <taxon>Dikarya</taxon>
        <taxon>Ascomycota</taxon>
        <taxon>Pezizomycotina</taxon>
        <taxon>Lecanoromycetes</taxon>
        <taxon>OSLEUM clade</taxon>
        <taxon>Lecanoromycetidae</taxon>
        <taxon>Lecanorales</taxon>
        <taxon>Lecanorineae</taxon>
        <taxon>Cladoniaceae</taxon>
        <taxon>Cladonia</taxon>
    </lineage>
</organism>
<dbReference type="PROSITE" id="PS00061">
    <property type="entry name" value="ADH_SHORT"/>
    <property type="match status" value="1"/>
</dbReference>
<evidence type="ECO:0000256" key="5">
    <source>
        <dbReference type="ARBA" id="ARBA00048508"/>
    </source>
</evidence>
<dbReference type="GO" id="GO:0004316">
    <property type="term" value="F:3-oxoacyl-[acyl-carrier-protein] reductase (NADPH) activity"/>
    <property type="evidence" value="ECO:0007669"/>
    <property type="project" value="UniProtKB-EC"/>
</dbReference>
<dbReference type="CDD" id="cd05233">
    <property type="entry name" value="SDR_c"/>
    <property type="match status" value="1"/>
</dbReference>
<accession>A0AA39QWS9</accession>
<dbReference type="InterPro" id="IPR050259">
    <property type="entry name" value="SDR"/>
</dbReference>
<dbReference type="AlphaFoldDB" id="A0AA39QWS9"/>
<sequence length="249" mass="26553">MLVTELRGRLALVTGATGGIGSATCRALALLGCSVAVHYNSAASAAQDLIVELRKHNVAADCFQADLSDYKNVRLLHKQVTEKMGPPNILFNNAGITLKHGVKDIAEVSIEMFENTWRANCGSAFLLTQLCLPDMEKAGWGRVIFCSSVAGFTGGVVGPHYASSKSALHGLIHWLSQTYCAKGITVNGVAPALIQDTAMLPGSSEELAKKNPLGRLGRPEEIAETVIWMVKTAYVTNKVVGVDGRLFAQ</sequence>
<evidence type="ECO:0000313" key="7">
    <source>
        <dbReference type="EMBL" id="KAK0510640.1"/>
    </source>
</evidence>
<comment type="caution">
    <text evidence="7">The sequence shown here is derived from an EMBL/GenBank/DDBJ whole genome shotgun (WGS) entry which is preliminary data.</text>
</comment>
<evidence type="ECO:0000256" key="1">
    <source>
        <dbReference type="ARBA" id="ARBA00006484"/>
    </source>
</evidence>
<keyword evidence="3" id="KW-0521">NADP</keyword>
<dbReference type="Proteomes" id="UP001166286">
    <property type="component" value="Unassembled WGS sequence"/>
</dbReference>
<dbReference type="InterPro" id="IPR036291">
    <property type="entry name" value="NAD(P)-bd_dom_sf"/>
</dbReference>